<dbReference type="SUPFAM" id="SSF56014">
    <property type="entry name" value="Nitrite and sulphite reductase 4Fe-4S domain-like"/>
    <property type="match status" value="1"/>
</dbReference>
<dbReference type="OrthoDB" id="7459360at2"/>
<evidence type="ECO:0000256" key="5">
    <source>
        <dbReference type="ARBA" id="ARBA00023004"/>
    </source>
</evidence>
<evidence type="ECO:0000256" key="6">
    <source>
        <dbReference type="ARBA" id="ARBA00023014"/>
    </source>
</evidence>
<proteinExistence type="predicted"/>
<dbReference type="PANTHER" id="PTHR32439:SF9">
    <property type="entry name" value="BLR3264 PROTEIN"/>
    <property type="match status" value="1"/>
</dbReference>
<dbReference type="InterPro" id="IPR036136">
    <property type="entry name" value="Nit/Sulf_reduc_fer-like_dom_sf"/>
</dbReference>
<keyword evidence="4" id="KW-0560">Oxidoreductase</keyword>
<gene>
    <name evidence="9" type="ORF">SAMN05444276_10438</name>
</gene>
<evidence type="ECO:0000256" key="3">
    <source>
        <dbReference type="ARBA" id="ARBA00022723"/>
    </source>
</evidence>
<dbReference type="GO" id="GO:0046872">
    <property type="term" value="F:metal ion binding"/>
    <property type="evidence" value="ECO:0007669"/>
    <property type="project" value="UniProtKB-KW"/>
</dbReference>
<keyword evidence="1" id="KW-0004">4Fe-4S</keyword>
<keyword evidence="10" id="KW-1185">Reference proteome</keyword>
<dbReference type="Gene3D" id="3.30.413.10">
    <property type="entry name" value="Sulfite Reductase Hemoprotein, domain 1"/>
    <property type="match status" value="2"/>
</dbReference>
<organism evidence="9 10">
    <name type="scientific">Paracoccus sanguinis</name>
    <dbReference type="NCBI Taxonomy" id="1545044"/>
    <lineage>
        <taxon>Bacteria</taxon>
        <taxon>Pseudomonadati</taxon>
        <taxon>Pseudomonadota</taxon>
        <taxon>Alphaproteobacteria</taxon>
        <taxon>Rhodobacterales</taxon>
        <taxon>Paracoccaceae</taxon>
        <taxon>Paracoccus</taxon>
    </lineage>
</organism>
<sequence>MSGFQVQGWCPGALRPMPSGDGLVVRVRPALGRLTGAQARGLAAAAGAFGNGWIELSARGNVQLRGVSEAGHPGLIAALSALGLIDPDAEAERRRNILVTPFADAATLALAAAVQGVLAQMPALPAKFGFAVDTGPAPVLSAVAADIRLERSADGRLLVRCDGAALGAPVEDAAAAVVALARWFVAAGGVSGGRGRIARLIARGAVPPDALAGRIAPAAPAPAPVPGLRPEGALVAVAFGRMRAGTLAALGALGPVRMTPWRMLLIEGATRLPALPEVITDPADPILRVAACPGAPDCLQGLAPVRTLARRLAPGVPAGRVLHVSGCAKGCAHPGAADVTLVATGAGFDLIRDGAPGAPPMQRGLSADTLDPKDLF</sequence>
<evidence type="ECO:0000256" key="1">
    <source>
        <dbReference type="ARBA" id="ARBA00022485"/>
    </source>
</evidence>
<dbReference type="InterPro" id="IPR012798">
    <property type="entry name" value="Cbl_synth_CobG-like"/>
</dbReference>
<evidence type="ECO:0000313" key="10">
    <source>
        <dbReference type="Proteomes" id="UP000182944"/>
    </source>
</evidence>
<dbReference type="PANTHER" id="PTHR32439">
    <property type="entry name" value="FERREDOXIN--NITRITE REDUCTASE, CHLOROPLASTIC"/>
    <property type="match status" value="1"/>
</dbReference>
<evidence type="ECO:0000256" key="4">
    <source>
        <dbReference type="ARBA" id="ARBA00023002"/>
    </source>
</evidence>
<dbReference type="GO" id="GO:0020037">
    <property type="term" value="F:heme binding"/>
    <property type="evidence" value="ECO:0007669"/>
    <property type="project" value="InterPro"/>
</dbReference>
<protein>
    <submittedName>
        <fullName evidence="9">Precorrin-3B synthase</fullName>
    </submittedName>
</protein>
<dbReference type="STRING" id="1545044.SAMN05444276_10438"/>
<feature type="domain" description="Nitrite/Sulfite reductase ferredoxin-like" evidence="8">
    <location>
        <begin position="16"/>
        <end position="81"/>
    </location>
</feature>
<dbReference type="InterPro" id="IPR006066">
    <property type="entry name" value="NO2/SO3_Rdtase_FeS/sirohaem_BS"/>
</dbReference>
<dbReference type="RefSeq" id="WP_036734223.1">
    <property type="nucleotide sequence ID" value="NZ_FNNA01000004.1"/>
</dbReference>
<dbReference type="NCBIfam" id="TIGR02435">
    <property type="entry name" value="CobG"/>
    <property type="match status" value="1"/>
</dbReference>
<dbReference type="Pfam" id="PF03460">
    <property type="entry name" value="NIR_SIR_ferr"/>
    <property type="match status" value="1"/>
</dbReference>
<dbReference type="InterPro" id="IPR005117">
    <property type="entry name" value="NiRdtase/SiRdtase_haem-b_fer"/>
</dbReference>
<dbReference type="SUPFAM" id="SSF55124">
    <property type="entry name" value="Nitrite/Sulfite reductase N-terminal domain-like"/>
    <property type="match status" value="1"/>
</dbReference>
<evidence type="ECO:0000256" key="2">
    <source>
        <dbReference type="ARBA" id="ARBA00022617"/>
    </source>
</evidence>
<accession>A0A1H3ADR6</accession>
<keyword evidence="6" id="KW-0411">Iron-sulfur</keyword>
<dbReference type="GO" id="GO:0051539">
    <property type="term" value="F:4 iron, 4 sulfur cluster binding"/>
    <property type="evidence" value="ECO:0007669"/>
    <property type="project" value="UniProtKB-KW"/>
</dbReference>
<dbReference type="Gene3D" id="3.90.480.10">
    <property type="entry name" value="Sulfite Reductase Hemoprotein,Domain 2"/>
    <property type="match status" value="1"/>
</dbReference>
<dbReference type="InterPro" id="IPR051329">
    <property type="entry name" value="NIR_SIR_4Fe-4S"/>
</dbReference>
<evidence type="ECO:0000259" key="8">
    <source>
        <dbReference type="Pfam" id="PF03460"/>
    </source>
</evidence>
<keyword evidence="2" id="KW-0349">Heme</keyword>
<feature type="region of interest" description="Disordered" evidence="7">
    <location>
        <begin position="353"/>
        <end position="376"/>
    </location>
</feature>
<dbReference type="PROSITE" id="PS00365">
    <property type="entry name" value="NIR_SIR"/>
    <property type="match status" value="1"/>
</dbReference>
<keyword evidence="3" id="KW-0479">Metal-binding</keyword>
<evidence type="ECO:0000256" key="7">
    <source>
        <dbReference type="SAM" id="MobiDB-lite"/>
    </source>
</evidence>
<dbReference type="Proteomes" id="UP000182944">
    <property type="component" value="Unassembled WGS sequence"/>
</dbReference>
<dbReference type="InterPro" id="IPR045854">
    <property type="entry name" value="NO2/SO3_Rdtase_4Fe4S_sf"/>
</dbReference>
<reference evidence="10" key="1">
    <citation type="submission" date="2016-10" db="EMBL/GenBank/DDBJ databases">
        <authorList>
            <person name="Varghese N."/>
            <person name="Submissions S."/>
        </authorList>
    </citation>
    <scope>NUCLEOTIDE SEQUENCE [LARGE SCALE GENOMIC DNA]</scope>
    <source>
        <strain evidence="10">DSM 29303</strain>
    </source>
</reference>
<keyword evidence="5" id="KW-0408">Iron</keyword>
<evidence type="ECO:0000313" key="9">
    <source>
        <dbReference type="EMBL" id="SDX27611.1"/>
    </source>
</evidence>
<dbReference type="AlphaFoldDB" id="A0A1H3ADR6"/>
<dbReference type="EMBL" id="FNNA01000004">
    <property type="protein sequence ID" value="SDX27611.1"/>
    <property type="molecule type" value="Genomic_DNA"/>
</dbReference>
<name>A0A1H3ADR6_9RHOB</name>
<dbReference type="GO" id="GO:0016491">
    <property type="term" value="F:oxidoreductase activity"/>
    <property type="evidence" value="ECO:0007669"/>
    <property type="project" value="UniProtKB-KW"/>
</dbReference>